<evidence type="ECO:0000259" key="3">
    <source>
        <dbReference type="Pfam" id="PF00171"/>
    </source>
</evidence>
<dbReference type="GO" id="GO:0004777">
    <property type="term" value="F:succinate-semialdehyde dehydrogenase (NAD+) activity"/>
    <property type="evidence" value="ECO:0007669"/>
    <property type="project" value="TreeGrafter"/>
</dbReference>
<reference evidence="4" key="1">
    <citation type="submission" date="2020-11" db="EMBL/GenBank/DDBJ databases">
        <title>Multidrug resistant novel bacterium Savagea serpentis sp. nov., isolated from the scats of a vine snake (Ahaetulla nasuta).</title>
        <authorList>
            <person name="Venkata Ramana V."/>
            <person name="Vikas Patil S."/>
            <person name="Yogita Lugani V."/>
        </authorList>
    </citation>
    <scope>NUCLEOTIDE SEQUENCE</scope>
    <source>
        <strain evidence="4">SN6</strain>
    </source>
</reference>
<dbReference type="InterPro" id="IPR050740">
    <property type="entry name" value="Aldehyde_DH_Superfamily"/>
</dbReference>
<dbReference type="CDD" id="cd07103">
    <property type="entry name" value="ALDH_F5_SSADH_GabD"/>
    <property type="match status" value="1"/>
</dbReference>
<keyword evidence="5" id="KW-1185">Reference proteome</keyword>
<evidence type="ECO:0000256" key="1">
    <source>
        <dbReference type="ARBA" id="ARBA00009986"/>
    </source>
</evidence>
<dbReference type="Gene3D" id="3.40.309.10">
    <property type="entry name" value="Aldehyde Dehydrogenase, Chain A, domain 2"/>
    <property type="match status" value="1"/>
</dbReference>
<dbReference type="InterPro" id="IPR016162">
    <property type="entry name" value="Ald_DH_N"/>
</dbReference>
<dbReference type="InterPro" id="IPR015590">
    <property type="entry name" value="Aldehyde_DH_dom"/>
</dbReference>
<dbReference type="Gene3D" id="3.40.605.10">
    <property type="entry name" value="Aldehyde Dehydrogenase, Chain A, domain 1"/>
    <property type="match status" value="1"/>
</dbReference>
<gene>
    <name evidence="4" type="ORF">IRY55_09310</name>
</gene>
<proteinExistence type="inferred from homology"/>
<dbReference type="PANTHER" id="PTHR43353:SF5">
    <property type="entry name" value="SUCCINATE-SEMIALDEHYDE DEHYDROGENASE, MITOCHONDRIAL"/>
    <property type="match status" value="1"/>
</dbReference>
<comment type="similarity">
    <text evidence="1">Belongs to the aldehyde dehydrogenase family.</text>
</comment>
<sequence length="478" mass="51787">MKEQALFIDGQWIDHIDGRTFDIINPSTQEVLASIPSAGKKEANLAIEAADRALEGWSALTAYERADYLIRLEQLLLDEKENMAKIISSEMGKAYIEAVGEVHYAASYLRWYAEEAKRIYGETIPASSASKRLMVIKQPIGVVAAITPWNFPIGMLTRKVGPALAAGCTCIVKPAKQGVLTALAFAKMVETVGIPNGVMNVVAGSTSEISKAIFDSPIVRKVSFTGSTEIGKELVVQSAKTLKKLSLELGGHAPFIVLEDADLDRAAEGALLSKFRNSGQTCVCTNRIYVQESVKEAFTARLVEKTKQLKMGHSLSEEVDIGPLVSRESVEKVHSQVQDAVEKGAKVEVGGNLDVSTGFFFEPTVLSDVTEDMLVMQEETFGPLAPISGFTHLDDVIAIANSTNYGLAAYVYTSNIDKATYVTEKLQFGIIGLNDPMPSAAQAPFGGIKESGFGREGGRQGIQDYLEEKYISMETKPL</sequence>
<dbReference type="InterPro" id="IPR016161">
    <property type="entry name" value="Ald_DH/histidinol_DH"/>
</dbReference>
<dbReference type="RefSeq" id="WP_194563040.1">
    <property type="nucleotide sequence ID" value="NZ_JADKPV010000004.1"/>
</dbReference>
<comment type="caution">
    <text evidence="4">The sequence shown here is derived from an EMBL/GenBank/DDBJ whole genome shotgun (WGS) entry which is preliminary data.</text>
</comment>
<dbReference type="FunFam" id="3.40.605.10:FF:000005">
    <property type="entry name" value="Succinate-semialdehyde dehydrogenase I"/>
    <property type="match status" value="1"/>
</dbReference>
<dbReference type="SUPFAM" id="SSF53720">
    <property type="entry name" value="ALDH-like"/>
    <property type="match status" value="1"/>
</dbReference>
<dbReference type="EMBL" id="JADKPV010000004">
    <property type="protein sequence ID" value="MBF4501561.1"/>
    <property type="molecule type" value="Genomic_DNA"/>
</dbReference>
<name>A0A8J7GD70_9BACL</name>
<keyword evidence="2" id="KW-0560">Oxidoreductase</keyword>
<accession>A0A8J7GD70</accession>
<evidence type="ECO:0000313" key="5">
    <source>
        <dbReference type="Proteomes" id="UP000622653"/>
    </source>
</evidence>
<dbReference type="InterPro" id="IPR016163">
    <property type="entry name" value="Ald_DH_C"/>
</dbReference>
<evidence type="ECO:0000313" key="4">
    <source>
        <dbReference type="EMBL" id="MBF4501561.1"/>
    </source>
</evidence>
<dbReference type="PROSITE" id="PS00070">
    <property type="entry name" value="ALDEHYDE_DEHYDR_CYS"/>
    <property type="match status" value="1"/>
</dbReference>
<evidence type="ECO:0000256" key="2">
    <source>
        <dbReference type="ARBA" id="ARBA00023002"/>
    </source>
</evidence>
<dbReference type="GO" id="GO:0009450">
    <property type="term" value="P:gamma-aminobutyric acid catabolic process"/>
    <property type="evidence" value="ECO:0007669"/>
    <property type="project" value="TreeGrafter"/>
</dbReference>
<dbReference type="Pfam" id="PF00171">
    <property type="entry name" value="Aldedh"/>
    <property type="match status" value="1"/>
</dbReference>
<protein>
    <submittedName>
        <fullName evidence="4">NAD-dependent succinate-semialdehyde dehydrogenase</fullName>
    </submittedName>
</protein>
<organism evidence="4 5">
    <name type="scientific">Savagea serpentis</name>
    <dbReference type="NCBI Taxonomy" id="2785297"/>
    <lineage>
        <taxon>Bacteria</taxon>
        <taxon>Bacillati</taxon>
        <taxon>Bacillota</taxon>
        <taxon>Bacilli</taxon>
        <taxon>Bacillales</taxon>
        <taxon>Caryophanaceae</taxon>
        <taxon>Savagea</taxon>
    </lineage>
</organism>
<dbReference type="FunFam" id="3.40.309.10:FF:000004">
    <property type="entry name" value="Succinate-semialdehyde dehydrogenase I"/>
    <property type="match status" value="1"/>
</dbReference>
<dbReference type="InterPro" id="IPR016160">
    <property type="entry name" value="Ald_DH_CS_CYS"/>
</dbReference>
<dbReference type="Proteomes" id="UP000622653">
    <property type="component" value="Unassembled WGS sequence"/>
</dbReference>
<dbReference type="AlphaFoldDB" id="A0A8J7GD70"/>
<dbReference type="PANTHER" id="PTHR43353">
    <property type="entry name" value="SUCCINATE-SEMIALDEHYDE DEHYDROGENASE, MITOCHONDRIAL"/>
    <property type="match status" value="1"/>
</dbReference>
<feature type="domain" description="Aldehyde dehydrogenase" evidence="3">
    <location>
        <begin position="12"/>
        <end position="470"/>
    </location>
</feature>